<comment type="caution">
    <text evidence="3">The sequence shown here is derived from an EMBL/GenBank/DDBJ whole genome shotgun (WGS) entry which is preliminary data.</text>
</comment>
<comment type="similarity">
    <text evidence="1">Belongs to the plant acyltransferase family.</text>
</comment>
<keyword evidence="2" id="KW-0808">Transferase</keyword>
<evidence type="ECO:0000256" key="2">
    <source>
        <dbReference type="ARBA" id="ARBA00022679"/>
    </source>
</evidence>
<evidence type="ECO:0000256" key="1">
    <source>
        <dbReference type="ARBA" id="ARBA00009861"/>
    </source>
</evidence>
<dbReference type="Proteomes" id="UP001341840">
    <property type="component" value="Unassembled WGS sequence"/>
</dbReference>
<evidence type="ECO:0000313" key="4">
    <source>
        <dbReference type="Proteomes" id="UP001341840"/>
    </source>
</evidence>
<evidence type="ECO:0000313" key="3">
    <source>
        <dbReference type="EMBL" id="MED6145737.1"/>
    </source>
</evidence>
<dbReference type="PANTHER" id="PTHR31147:SF66">
    <property type="entry name" value="OS05G0315700 PROTEIN"/>
    <property type="match status" value="1"/>
</dbReference>
<dbReference type="InterPro" id="IPR023213">
    <property type="entry name" value="CAT-like_dom_sf"/>
</dbReference>
<protein>
    <recommendedName>
        <fullName evidence="5">Benzyl alcohol O-benzoyltransferase</fullName>
    </recommendedName>
</protein>
<dbReference type="InterPro" id="IPR050898">
    <property type="entry name" value="Plant_acyltransferase"/>
</dbReference>
<keyword evidence="4" id="KW-1185">Reference proteome</keyword>
<dbReference type="Gene3D" id="3.30.559.10">
    <property type="entry name" value="Chloramphenicol acetyltransferase-like domain"/>
    <property type="match status" value="2"/>
</dbReference>
<dbReference type="EMBL" id="JASCZI010090731">
    <property type="protein sequence ID" value="MED6145737.1"/>
    <property type="molecule type" value="Genomic_DNA"/>
</dbReference>
<dbReference type="SUPFAM" id="SSF52777">
    <property type="entry name" value="CoA-dependent acyltransferases"/>
    <property type="match status" value="1"/>
</dbReference>
<organism evidence="3 4">
    <name type="scientific">Stylosanthes scabra</name>
    <dbReference type="NCBI Taxonomy" id="79078"/>
    <lineage>
        <taxon>Eukaryota</taxon>
        <taxon>Viridiplantae</taxon>
        <taxon>Streptophyta</taxon>
        <taxon>Embryophyta</taxon>
        <taxon>Tracheophyta</taxon>
        <taxon>Spermatophyta</taxon>
        <taxon>Magnoliopsida</taxon>
        <taxon>eudicotyledons</taxon>
        <taxon>Gunneridae</taxon>
        <taxon>Pentapetalae</taxon>
        <taxon>rosids</taxon>
        <taxon>fabids</taxon>
        <taxon>Fabales</taxon>
        <taxon>Fabaceae</taxon>
        <taxon>Papilionoideae</taxon>
        <taxon>50 kb inversion clade</taxon>
        <taxon>dalbergioids sensu lato</taxon>
        <taxon>Dalbergieae</taxon>
        <taxon>Pterocarpus clade</taxon>
        <taxon>Stylosanthes</taxon>
    </lineage>
</organism>
<dbReference type="Pfam" id="PF02458">
    <property type="entry name" value="Transferase"/>
    <property type="match status" value="1"/>
</dbReference>
<evidence type="ECO:0008006" key="5">
    <source>
        <dbReference type="Google" id="ProtNLM"/>
    </source>
</evidence>
<name>A0ABU6TAI9_9FABA</name>
<reference evidence="3 4" key="1">
    <citation type="journal article" date="2023" name="Plants (Basel)">
        <title>Bridging the Gap: Combining Genomics and Transcriptomics Approaches to Understand Stylosanthes scabra, an Orphan Legume from the Brazilian Caatinga.</title>
        <authorList>
            <person name="Ferreira-Neto J.R.C."/>
            <person name="da Silva M.D."/>
            <person name="Binneck E."/>
            <person name="de Melo N.F."/>
            <person name="da Silva R.H."/>
            <person name="de Melo A.L.T.M."/>
            <person name="Pandolfi V."/>
            <person name="Bustamante F.O."/>
            <person name="Brasileiro-Vidal A.C."/>
            <person name="Benko-Iseppon A.M."/>
        </authorList>
    </citation>
    <scope>NUCLEOTIDE SEQUENCE [LARGE SCALE GENOMIC DNA]</scope>
    <source>
        <tissue evidence="3">Leaves</tissue>
    </source>
</reference>
<proteinExistence type="inferred from homology"/>
<sequence>MVDAIGFMQLMNAMAEISRGSDQPSILPVWRRELLSARNPPQITCNHREFEQVEDIKEWETIISSNGDMIQQSFFFGSTEIASLRSLIQLGEEEEYTRFELITACLWYCLAKALQLSPEKQVRMYCMVNGRGRFNPPIPVGYYGNVISSPAAVITVKKLFEEPFEYAVKLIKKAKGETMGEYMRSLADLMVIKGRPLTTRAWSFLVSKVSRIGFRNVDFGWGNALYGGLIGGDEFGELTLMDYENANGEEGVLVPLSLPANAMERFAKEFDDFLPKPKSTYKYRVAKTKT</sequence>
<gene>
    <name evidence="3" type="ORF">PIB30_028098</name>
</gene>
<accession>A0ABU6TAI9</accession>
<dbReference type="PANTHER" id="PTHR31147">
    <property type="entry name" value="ACYL TRANSFERASE 4"/>
    <property type="match status" value="1"/>
</dbReference>